<dbReference type="RefSeq" id="XP_040773552.1">
    <property type="nucleotide sequence ID" value="XM_040923698.1"/>
</dbReference>
<dbReference type="EMBL" id="MU032350">
    <property type="protein sequence ID" value="KAF3762573.1"/>
    <property type="molecule type" value="Genomic_DNA"/>
</dbReference>
<gene>
    <name evidence="2" type="ORF">M406DRAFT_357514</name>
</gene>
<evidence type="ECO:0000313" key="3">
    <source>
        <dbReference type="Proteomes" id="UP000803844"/>
    </source>
</evidence>
<keyword evidence="3" id="KW-1185">Reference proteome</keyword>
<dbReference type="AlphaFoldDB" id="A0A9P5CL09"/>
<feature type="region of interest" description="Disordered" evidence="1">
    <location>
        <begin position="1"/>
        <end position="45"/>
    </location>
</feature>
<sequence>MSETEYTTTSSRRTPSTSSMNSFYQAADGRAMPPLPGPPSERVMMGEGGQLMRDEFLRLLEGMTGHLKFTGEYVQELPVRRSGRSSIIQEMQNGQREAFG</sequence>
<organism evidence="2 3">
    <name type="scientific">Cryphonectria parasitica (strain ATCC 38755 / EP155)</name>
    <dbReference type="NCBI Taxonomy" id="660469"/>
    <lineage>
        <taxon>Eukaryota</taxon>
        <taxon>Fungi</taxon>
        <taxon>Dikarya</taxon>
        <taxon>Ascomycota</taxon>
        <taxon>Pezizomycotina</taxon>
        <taxon>Sordariomycetes</taxon>
        <taxon>Sordariomycetidae</taxon>
        <taxon>Diaporthales</taxon>
        <taxon>Cryphonectriaceae</taxon>
        <taxon>Cryphonectria-Endothia species complex</taxon>
        <taxon>Cryphonectria</taxon>
    </lineage>
</organism>
<name>A0A9P5CL09_CRYP1</name>
<dbReference type="Proteomes" id="UP000803844">
    <property type="component" value="Unassembled WGS sequence"/>
</dbReference>
<reference evidence="2" key="1">
    <citation type="journal article" date="2020" name="Phytopathology">
        <title>Genome sequence of the chestnut blight fungus Cryphonectria parasitica EP155: A fundamental resource for an archetypical invasive plant pathogen.</title>
        <authorList>
            <person name="Crouch J.A."/>
            <person name="Dawe A."/>
            <person name="Aerts A."/>
            <person name="Barry K."/>
            <person name="Churchill A.C.L."/>
            <person name="Grimwood J."/>
            <person name="Hillman B."/>
            <person name="Milgroom M.G."/>
            <person name="Pangilinan J."/>
            <person name="Smith M."/>
            <person name="Salamov A."/>
            <person name="Schmutz J."/>
            <person name="Yadav J."/>
            <person name="Grigoriev I.V."/>
            <person name="Nuss D."/>
        </authorList>
    </citation>
    <scope>NUCLEOTIDE SEQUENCE</scope>
    <source>
        <strain evidence="2">EP155</strain>
    </source>
</reference>
<comment type="caution">
    <text evidence="2">The sequence shown here is derived from an EMBL/GenBank/DDBJ whole genome shotgun (WGS) entry which is preliminary data.</text>
</comment>
<evidence type="ECO:0000313" key="2">
    <source>
        <dbReference type="EMBL" id="KAF3762573.1"/>
    </source>
</evidence>
<evidence type="ECO:0000256" key="1">
    <source>
        <dbReference type="SAM" id="MobiDB-lite"/>
    </source>
</evidence>
<protein>
    <submittedName>
        <fullName evidence="2">Uncharacterized protein</fullName>
    </submittedName>
</protein>
<dbReference type="GeneID" id="63840827"/>
<feature type="compositionally biased region" description="Low complexity" evidence="1">
    <location>
        <begin position="1"/>
        <end position="19"/>
    </location>
</feature>
<proteinExistence type="predicted"/>
<accession>A0A9P5CL09</accession>